<accession>A0ABQ4WCU8</accession>
<sequence>MCTLISNPNLFKIGRGGKGTGKRTRSSKRLNGDQALTDHTEPTVIEEVSQPDTVPMNGEGLNRDNNIEEYIGSNLSKKDIVVALFGVLLSSIEDLDVLTRKIEAGDYDELKNGMTSDEWKSVIGEIKAE</sequence>
<protein>
    <submittedName>
        <fullName evidence="2">Uncharacterized protein</fullName>
    </submittedName>
</protein>
<evidence type="ECO:0000313" key="3">
    <source>
        <dbReference type="Proteomes" id="UP001151760"/>
    </source>
</evidence>
<dbReference type="EMBL" id="BQNB010008532">
    <property type="protein sequence ID" value="GJS50674.1"/>
    <property type="molecule type" value="Genomic_DNA"/>
</dbReference>
<evidence type="ECO:0000256" key="1">
    <source>
        <dbReference type="SAM" id="MobiDB-lite"/>
    </source>
</evidence>
<proteinExistence type="predicted"/>
<keyword evidence="3" id="KW-1185">Reference proteome</keyword>
<reference evidence="2" key="1">
    <citation type="journal article" date="2022" name="Int. J. Mol. Sci.">
        <title>Draft Genome of Tanacetum Coccineum: Genomic Comparison of Closely Related Tanacetum-Family Plants.</title>
        <authorList>
            <person name="Yamashiro T."/>
            <person name="Shiraishi A."/>
            <person name="Nakayama K."/>
            <person name="Satake H."/>
        </authorList>
    </citation>
    <scope>NUCLEOTIDE SEQUENCE</scope>
</reference>
<reference evidence="2" key="2">
    <citation type="submission" date="2022-01" db="EMBL/GenBank/DDBJ databases">
        <authorList>
            <person name="Yamashiro T."/>
            <person name="Shiraishi A."/>
            <person name="Satake H."/>
            <person name="Nakayama K."/>
        </authorList>
    </citation>
    <scope>NUCLEOTIDE SEQUENCE</scope>
</reference>
<feature type="region of interest" description="Disordered" evidence="1">
    <location>
        <begin position="13"/>
        <end position="39"/>
    </location>
</feature>
<comment type="caution">
    <text evidence="2">The sequence shown here is derived from an EMBL/GenBank/DDBJ whole genome shotgun (WGS) entry which is preliminary data.</text>
</comment>
<evidence type="ECO:0000313" key="2">
    <source>
        <dbReference type="EMBL" id="GJS50674.1"/>
    </source>
</evidence>
<organism evidence="2 3">
    <name type="scientific">Tanacetum coccineum</name>
    <dbReference type="NCBI Taxonomy" id="301880"/>
    <lineage>
        <taxon>Eukaryota</taxon>
        <taxon>Viridiplantae</taxon>
        <taxon>Streptophyta</taxon>
        <taxon>Embryophyta</taxon>
        <taxon>Tracheophyta</taxon>
        <taxon>Spermatophyta</taxon>
        <taxon>Magnoliopsida</taxon>
        <taxon>eudicotyledons</taxon>
        <taxon>Gunneridae</taxon>
        <taxon>Pentapetalae</taxon>
        <taxon>asterids</taxon>
        <taxon>campanulids</taxon>
        <taxon>Asterales</taxon>
        <taxon>Asteraceae</taxon>
        <taxon>Asteroideae</taxon>
        <taxon>Anthemideae</taxon>
        <taxon>Anthemidinae</taxon>
        <taxon>Tanacetum</taxon>
    </lineage>
</organism>
<name>A0ABQ4WCU8_9ASTR</name>
<dbReference type="Proteomes" id="UP001151760">
    <property type="component" value="Unassembled WGS sequence"/>
</dbReference>
<gene>
    <name evidence="2" type="ORF">Tco_0624036</name>
</gene>